<gene>
    <name evidence="2" type="ORF">ALP8811_00468</name>
</gene>
<dbReference type="InterPro" id="IPR011990">
    <property type="entry name" value="TPR-like_helical_dom_sf"/>
</dbReference>
<accession>A0A2R8AHI4</accession>
<keyword evidence="3" id="KW-1185">Reference proteome</keyword>
<dbReference type="Pfam" id="PF08238">
    <property type="entry name" value="Sel1"/>
    <property type="match status" value="2"/>
</dbReference>
<feature type="chain" id="PRO_5015307454" description="Secretory immunoglobulin A-binding protein EsiB" evidence="1">
    <location>
        <begin position="23"/>
        <end position="189"/>
    </location>
</feature>
<proteinExistence type="predicted"/>
<dbReference type="Proteomes" id="UP000244911">
    <property type="component" value="Unassembled WGS sequence"/>
</dbReference>
<evidence type="ECO:0000313" key="3">
    <source>
        <dbReference type="Proteomes" id="UP000244911"/>
    </source>
</evidence>
<dbReference type="PROSITE" id="PS51257">
    <property type="entry name" value="PROKAR_LIPOPROTEIN"/>
    <property type="match status" value="1"/>
</dbReference>
<evidence type="ECO:0008006" key="4">
    <source>
        <dbReference type="Google" id="ProtNLM"/>
    </source>
</evidence>
<keyword evidence="1" id="KW-0732">Signal</keyword>
<reference evidence="2 3" key="1">
    <citation type="submission" date="2018-03" db="EMBL/GenBank/DDBJ databases">
        <authorList>
            <person name="Keele B.F."/>
        </authorList>
    </citation>
    <scope>NUCLEOTIDE SEQUENCE [LARGE SCALE GENOMIC DNA]</scope>
    <source>
        <strain evidence="2 3">CECT 8811</strain>
    </source>
</reference>
<evidence type="ECO:0000256" key="1">
    <source>
        <dbReference type="SAM" id="SignalP"/>
    </source>
</evidence>
<sequence length="189" mass="20733">MTLKKFVQTSIVLLFSVGAACADDREMTSDEFGTHNPEELTLHGALARLEHGEAHPMEYAMGYFAAKAGLHDEAKKLFEGAVDEHASPQGMTWLSWMADNGLAGPEDPEAAAEWDRRAAEAGSEVGMFNHGLNLLRGRGVARNEEEGRRMIESAAAMGQPRAQHLIDNDYDLESVTPDADSWKYNPLAF</sequence>
<dbReference type="EMBL" id="OMOI01000001">
    <property type="protein sequence ID" value="SPF75478.1"/>
    <property type="molecule type" value="Genomic_DNA"/>
</dbReference>
<dbReference type="InterPro" id="IPR006597">
    <property type="entry name" value="Sel1-like"/>
</dbReference>
<name>A0A2R8AHI4_9RHOB</name>
<feature type="signal peptide" evidence="1">
    <location>
        <begin position="1"/>
        <end position="22"/>
    </location>
</feature>
<organism evidence="2 3">
    <name type="scientific">Aliiroseovarius pelagivivens</name>
    <dbReference type="NCBI Taxonomy" id="1639690"/>
    <lineage>
        <taxon>Bacteria</taxon>
        <taxon>Pseudomonadati</taxon>
        <taxon>Pseudomonadota</taxon>
        <taxon>Alphaproteobacteria</taxon>
        <taxon>Rhodobacterales</taxon>
        <taxon>Paracoccaceae</taxon>
        <taxon>Aliiroseovarius</taxon>
    </lineage>
</organism>
<dbReference type="SMART" id="SM00671">
    <property type="entry name" value="SEL1"/>
    <property type="match status" value="2"/>
</dbReference>
<dbReference type="SUPFAM" id="SSF81901">
    <property type="entry name" value="HCP-like"/>
    <property type="match status" value="1"/>
</dbReference>
<protein>
    <recommendedName>
        <fullName evidence="4">Secretory immunoglobulin A-binding protein EsiB</fullName>
    </recommendedName>
</protein>
<dbReference type="Gene3D" id="1.25.40.10">
    <property type="entry name" value="Tetratricopeptide repeat domain"/>
    <property type="match status" value="1"/>
</dbReference>
<dbReference type="AlphaFoldDB" id="A0A2R8AHI4"/>
<dbReference type="RefSeq" id="WP_245924516.1">
    <property type="nucleotide sequence ID" value="NZ_OMOI01000001.1"/>
</dbReference>
<evidence type="ECO:0000313" key="2">
    <source>
        <dbReference type="EMBL" id="SPF75478.1"/>
    </source>
</evidence>